<feature type="compositionally biased region" description="Pro residues" evidence="1">
    <location>
        <begin position="38"/>
        <end position="48"/>
    </location>
</feature>
<comment type="caution">
    <text evidence="2">The sequence shown here is derived from an EMBL/GenBank/DDBJ whole genome shotgun (WGS) entry which is preliminary data.</text>
</comment>
<proteinExistence type="predicted"/>
<reference evidence="2" key="1">
    <citation type="submission" date="2019-09" db="EMBL/GenBank/DDBJ databases">
        <title>Draft genome information of white flower Hibiscus syriacus.</title>
        <authorList>
            <person name="Kim Y.-M."/>
        </authorList>
    </citation>
    <scope>NUCLEOTIDE SEQUENCE [LARGE SCALE GENOMIC DNA]</scope>
    <source>
        <strain evidence="2">YM2019G1</strain>
    </source>
</reference>
<dbReference type="Proteomes" id="UP000436088">
    <property type="component" value="Unassembled WGS sequence"/>
</dbReference>
<organism evidence="2 3">
    <name type="scientific">Hibiscus syriacus</name>
    <name type="common">Rose of Sharon</name>
    <dbReference type="NCBI Taxonomy" id="106335"/>
    <lineage>
        <taxon>Eukaryota</taxon>
        <taxon>Viridiplantae</taxon>
        <taxon>Streptophyta</taxon>
        <taxon>Embryophyta</taxon>
        <taxon>Tracheophyta</taxon>
        <taxon>Spermatophyta</taxon>
        <taxon>Magnoliopsida</taxon>
        <taxon>eudicotyledons</taxon>
        <taxon>Gunneridae</taxon>
        <taxon>Pentapetalae</taxon>
        <taxon>rosids</taxon>
        <taxon>malvids</taxon>
        <taxon>Malvales</taxon>
        <taxon>Malvaceae</taxon>
        <taxon>Malvoideae</taxon>
        <taxon>Hibiscus</taxon>
    </lineage>
</organism>
<feature type="region of interest" description="Disordered" evidence="1">
    <location>
        <begin position="1"/>
        <end position="69"/>
    </location>
</feature>
<name>A0A6A3CLS7_HIBSY</name>
<protein>
    <submittedName>
        <fullName evidence="2">Uncharacterized protein</fullName>
    </submittedName>
</protein>
<evidence type="ECO:0000313" key="2">
    <source>
        <dbReference type="EMBL" id="KAE8729464.1"/>
    </source>
</evidence>
<keyword evidence="3" id="KW-1185">Reference proteome</keyword>
<dbReference type="AlphaFoldDB" id="A0A6A3CLS7"/>
<accession>A0A6A3CLS7</accession>
<sequence>MEAEMDSYEDVAALMQEEQDGWSTPTRGECRIPAEKTCPPPPPPPPPKKAFSFRKKRPEPPKNGYFSTA</sequence>
<evidence type="ECO:0000313" key="3">
    <source>
        <dbReference type="Proteomes" id="UP000436088"/>
    </source>
</evidence>
<gene>
    <name evidence="2" type="ORF">F3Y22_tig00003715pilonHSYRG00229</name>
</gene>
<dbReference type="EMBL" id="VEPZ02000229">
    <property type="protein sequence ID" value="KAE8729464.1"/>
    <property type="molecule type" value="Genomic_DNA"/>
</dbReference>
<evidence type="ECO:0000256" key="1">
    <source>
        <dbReference type="SAM" id="MobiDB-lite"/>
    </source>
</evidence>